<dbReference type="EC" id="2.7.1.26" evidence="5"/>
<evidence type="ECO:0000256" key="3">
    <source>
        <dbReference type="ARBA" id="ARBA00005201"/>
    </source>
</evidence>
<gene>
    <name evidence="19" type="primary">FMN1</name>
    <name evidence="19" type="ORF">PhCBS80983_g01446</name>
</gene>
<dbReference type="Proteomes" id="UP000318582">
    <property type="component" value="Unassembled WGS sequence"/>
</dbReference>
<feature type="domain" description="Riboflavin kinase" evidence="18">
    <location>
        <begin position="15"/>
        <end position="146"/>
    </location>
</feature>
<dbReference type="STRING" id="109895.A0A507ED31"/>
<dbReference type="FunFam" id="2.40.30.30:FF:000002">
    <property type="entry name" value="Riboflavin kinase, putative"/>
    <property type="match status" value="1"/>
</dbReference>
<accession>A0A507ED31</accession>
<evidence type="ECO:0000256" key="15">
    <source>
        <dbReference type="ARBA" id="ARBA00029789"/>
    </source>
</evidence>
<dbReference type="Gene3D" id="2.40.30.30">
    <property type="entry name" value="Riboflavin kinase-like"/>
    <property type="match status" value="1"/>
</dbReference>
<evidence type="ECO:0000256" key="10">
    <source>
        <dbReference type="ARBA" id="ARBA00022723"/>
    </source>
</evidence>
<dbReference type="InterPro" id="IPR023468">
    <property type="entry name" value="Riboflavin_kinase"/>
</dbReference>
<evidence type="ECO:0000256" key="12">
    <source>
        <dbReference type="ARBA" id="ARBA00022777"/>
    </source>
</evidence>
<comment type="caution">
    <text evidence="19">The sequence shown here is derived from an EMBL/GenBank/DDBJ whole genome shotgun (WGS) entry which is preliminary data.</text>
</comment>
<keyword evidence="11" id="KW-0547">Nucleotide-binding</keyword>
<evidence type="ECO:0000256" key="11">
    <source>
        <dbReference type="ARBA" id="ARBA00022741"/>
    </source>
</evidence>
<evidence type="ECO:0000259" key="18">
    <source>
        <dbReference type="SMART" id="SM00904"/>
    </source>
</evidence>
<evidence type="ECO:0000256" key="5">
    <source>
        <dbReference type="ARBA" id="ARBA00012105"/>
    </source>
</evidence>
<dbReference type="GO" id="GO:0046872">
    <property type="term" value="F:metal ion binding"/>
    <property type="evidence" value="ECO:0007669"/>
    <property type="project" value="UniProtKB-KW"/>
</dbReference>
<dbReference type="Pfam" id="PF01687">
    <property type="entry name" value="Flavokinase"/>
    <property type="match status" value="1"/>
</dbReference>
<evidence type="ECO:0000256" key="14">
    <source>
        <dbReference type="ARBA" id="ARBA00022840"/>
    </source>
</evidence>
<protein>
    <recommendedName>
        <fullName evidence="6">Riboflavin kinase</fullName>
        <ecNumber evidence="5">2.7.1.26</ecNumber>
    </recommendedName>
    <alternativeName>
        <fullName evidence="17">ATP:riboflavin 5'-phosphotransferase</fullName>
    </alternativeName>
    <alternativeName>
        <fullName evidence="16">Flavin mononucleotide kinase 1</fullName>
    </alternativeName>
    <alternativeName>
        <fullName evidence="15">Flavokinase</fullName>
    </alternativeName>
</protein>
<keyword evidence="12 19" id="KW-0418">Kinase</keyword>
<dbReference type="UniPathway" id="UPA00276">
    <property type="reaction ID" value="UER00406"/>
</dbReference>
<dbReference type="SUPFAM" id="SSF82114">
    <property type="entry name" value="Riboflavin kinase-like"/>
    <property type="match status" value="1"/>
</dbReference>
<evidence type="ECO:0000256" key="1">
    <source>
        <dbReference type="ARBA" id="ARBA00001947"/>
    </source>
</evidence>
<keyword evidence="14" id="KW-0067">ATP-binding</keyword>
<dbReference type="GO" id="GO:0009398">
    <property type="term" value="P:FMN biosynthetic process"/>
    <property type="evidence" value="ECO:0007669"/>
    <property type="project" value="UniProtKB-UniPathway"/>
</dbReference>
<dbReference type="GO" id="GO:0008531">
    <property type="term" value="F:riboflavin kinase activity"/>
    <property type="evidence" value="ECO:0007669"/>
    <property type="project" value="UniProtKB-EC"/>
</dbReference>
<dbReference type="PANTHER" id="PTHR22749">
    <property type="entry name" value="RIBOFLAVIN KINASE/FMN ADENYLYLTRANSFERASE"/>
    <property type="match status" value="1"/>
</dbReference>
<comment type="pathway">
    <text evidence="3">Cofactor biosynthesis; FMN biosynthesis; FMN from riboflavin (ATP route): step 1/1.</text>
</comment>
<keyword evidence="20" id="KW-1185">Reference proteome</keyword>
<evidence type="ECO:0000256" key="9">
    <source>
        <dbReference type="ARBA" id="ARBA00022679"/>
    </source>
</evidence>
<dbReference type="GO" id="GO:0005524">
    <property type="term" value="F:ATP binding"/>
    <property type="evidence" value="ECO:0007669"/>
    <property type="project" value="UniProtKB-KW"/>
</dbReference>
<evidence type="ECO:0000256" key="8">
    <source>
        <dbReference type="ARBA" id="ARBA00022643"/>
    </source>
</evidence>
<dbReference type="GO" id="GO:0009231">
    <property type="term" value="P:riboflavin biosynthetic process"/>
    <property type="evidence" value="ECO:0007669"/>
    <property type="project" value="InterPro"/>
</dbReference>
<dbReference type="InterPro" id="IPR015865">
    <property type="entry name" value="Riboflavin_kinase_bac/euk"/>
</dbReference>
<evidence type="ECO:0000256" key="16">
    <source>
        <dbReference type="ARBA" id="ARBA00029960"/>
    </source>
</evidence>
<dbReference type="PANTHER" id="PTHR22749:SF6">
    <property type="entry name" value="RIBOFLAVIN KINASE"/>
    <property type="match status" value="1"/>
</dbReference>
<proteinExistence type="inferred from homology"/>
<comment type="cofactor">
    <cofactor evidence="1">
        <name>Zn(2+)</name>
        <dbReference type="ChEBI" id="CHEBI:29105"/>
    </cofactor>
</comment>
<keyword evidence="13" id="KW-0862">Zinc</keyword>
<dbReference type="InterPro" id="IPR023465">
    <property type="entry name" value="Riboflavin_kinase_dom_sf"/>
</dbReference>
<sequence>MTGRRPSVVGADTPEPPFPVYLKGLVSQGFGRGSKELGIPTANLPEDVAESFGKSTESGIYYGWAAVGACRDVYPMVMSFGWNPYYKNEKRSAEVHIIHKYEQDFYGEELRVIVTGYIRAEKNYESLDALIEDINTDIQVAQKSLARPQYLALRADPFVVPTTTTTA</sequence>
<reference evidence="19 20" key="1">
    <citation type="journal article" date="2019" name="Sci. Rep.">
        <title>Comparative genomics of chytrid fungi reveal insights into the obligate biotrophic and pathogenic lifestyle of Synchytrium endobioticum.</title>
        <authorList>
            <person name="van de Vossenberg B.T.L.H."/>
            <person name="Warris S."/>
            <person name="Nguyen H.D.T."/>
            <person name="van Gent-Pelzer M.P.E."/>
            <person name="Joly D.L."/>
            <person name="van de Geest H.C."/>
            <person name="Bonants P.J.M."/>
            <person name="Smith D.S."/>
            <person name="Levesque C.A."/>
            <person name="van der Lee T.A.J."/>
        </authorList>
    </citation>
    <scope>NUCLEOTIDE SEQUENCE [LARGE SCALE GENOMIC DNA]</scope>
    <source>
        <strain evidence="19 20">CBS 809.83</strain>
    </source>
</reference>
<evidence type="ECO:0000256" key="2">
    <source>
        <dbReference type="ARBA" id="ARBA00003572"/>
    </source>
</evidence>
<keyword evidence="10" id="KW-0479">Metal-binding</keyword>
<dbReference type="GO" id="GO:0005739">
    <property type="term" value="C:mitochondrion"/>
    <property type="evidence" value="ECO:0007669"/>
    <property type="project" value="TreeGrafter"/>
</dbReference>
<evidence type="ECO:0000256" key="17">
    <source>
        <dbReference type="ARBA" id="ARBA00077632"/>
    </source>
</evidence>
<keyword evidence="8" id="KW-0288">FMN</keyword>
<dbReference type="AlphaFoldDB" id="A0A507ED31"/>
<dbReference type="SMART" id="SM00904">
    <property type="entry name" value="Flavokinase"/>
    <property type="match status" value="1"/>
</dbReference>
<dbReference type="EMBL" id="QEAQ01000011">
    <property type="protein sequence ID" value="TPX60980.1"/>
    <property type="molecule type" value="Genomic_DNA"/>
</dbReference>
<evidence type="ECO:0000256" key="7">
    <source>
        <dbReference type="ARBA" id="ARBA00022630"/>
    </source>
</evidence>
<comment type="similarity">
    <text evidence="4">Belongs to the flavokinase family.</text>
</comment>
<evidence type="ECO:0000256" key="6">
    <source>
        <dbReference type="ARBA" id="ARBA00017394"/>
    </source>
</evidence>
<evidence type="ECO:0000256" key="4">
    <source>
        <dbReference type="ARBA" id="ARBA00010108"/>
    </source>
</evidence>
<organism evidence="19 20">
    <name type="scientific">Powellomyces hirtus</name>
    <dbReference type="NCBI Taxonomy" id="109895"/>
    <lineage>
        <taxon>Eukaryota</taxon>
        <taxon>Fungi</taxon>
        <taxon>Fungi incertae sedis</taxon>
        <taxon>Chytridiomycota</taxon>
        <taxon>Chytridiomycota incertae sedis</taxon>
        <taxon>Chytridiomycetes</taxon>
        <taxon>Spizellomycetales</taxon>
        <taxon>Powellomycetaceae</taxon>
        <taxon>Powellomyces</taxon>
    </lineage>
</organism>
<evidence type="ECO:0000313" key="20">
    <source>
        <dbReference type="Proteomes" id="UP000318582"/>
    </source>
</evidence>
<comment type="function">
    <text evidence="2">Catalyzes the phosphorylation of riboflavin (vitamin B2) to form flavin mononucleotide (FMN) coenzyme.</text>
</comment>
<keyword evidence="9" id="KW-0808">Transferase</keyword>
<evidence type="ECO:0000313" key="19">
    <source>
        <dbReference type="EMBL" id="TPX60980.1"/>
    </source>
</evidence>
<name>A0A507ED31_9FUNG</name>
<evidence type="ECO:0000256" key="13">
    <source>
        <dbReference type="ARBA" id="ARBA00022833"/>
    </source>
</evidence>
<keyword evidence="7" id="KW-0285">Flavoprotein</keyword>